<keyword evidence="1" id="KW-0472">Membrane</keyword>
<name>A0A1H0BAT3_9PSED</name>
<dbReference type="Proteomes" id="UP000198827">
    <property type="component" value="Chromosome I"/>
</dbReference>
<protein>
    <submittedName>
        <fullName evidence="2">Uncharacterized protein</fullName>
    </submittedName>
</protein>
<keyword evidence="1" id="KW-0812">Transmembrane</keyword>
<reference evidence="2 3" key="1">
    <citation type="submission" date="2016-10" db="EMBL/GenBank/DDBJ databases">
        <authorList>
            <person name="de Groot N.N."/>
        </authorList>
    </citation>
    <scope>NUCLEOTIDE SEQUENCE [LARGE SCALE GENOMIC DNA]</scope>
    <source>
        <strain evidence="2 3">CECT 7543</strain>
    </source>
</reference>
<proteinExistence type="predicted"/>
<evidence type="ECO:0000256" key="1">
    <source>
        <dbReference type="SAM" id="Phobius"/>
    </source>
</evidence>
<dbReference type="EMBL" id="LT629705">
    <property type="protein sequence ID" value="SDN42752.1"/>
    <property type="molecule type" value="Genomic_DNA"/>
</dbReference>
<feature type="transmembrane region" description="Helical" evidence="1">
    <location>
        <begin position="82"/>
        <end position="105"/>
    </location>
</feature>
<accession>A0A1H0BAT3</accession>
<evidence type="ECO:0000313" key="2">
    <source>
        <dbReference type="EMBL" id="SDN42752.1"/>
    </source>
</evidence>
<organism evidence="2 3">
    <name type="scientific">Pseudomonas arsenicoxydans</name>
    <dbReference type="NCBI Taxonomy" id="702115"/>
    <lineage>
        <taxon>Bacteria</taxon>
        <taxon>Pseudomonadati</taxon>
        <taxon>Pseudomonadota</taxon>
        <taxon>Gammaproteobacteria</taxon>
        <taxon>Pseudomonadales</taxon>
        <taxon>Pseudomonadaceae</taxon>
        <taxon>Pseudomonas</taxon>
    </lineage>
</organism>
<keyword evidence="1" id="KW-1133">Transmembrane helix</keyword>
<feature type="transmembrane region" description="Helical" evidence="1">
    <location>
        <begin position="50"/>
        <end position="70"/>
    </location>
</feature>
<feature type="transmembrane region" description="Helical" evidence="1">
    <location>
        <begin position="16"/>
        <end position="38"/>
    </location>
</feature>
<evidence type="ECO:0000313" key="3">
    <source>
        <dbReference type="Proteomes" id="UP000198827"/>
    </source>
</evidence>
<feature type="transmembrane region" description="Helical" evidence="1">
    <location>
        <begin position="332"/>
        <end position="361"/>
    </location>
</feature>
<gene>
    <name evidence="2" type="ORF">SAMN04489798_0279</name>
</gene>
<dbReference type="RefSeq" id="WP_090175913.1">
    <property type="nucleotide sequence ID" value="NZ_LT629705.1"/>
</dbReference>
<sequence>MLDSVGIFVFNLLRTAYAALLSSSLLFFLLLLVSKLPFAEILFLGEDGMLMIVGILVYTLTAIVTLRALVRTFPLRADLKPRYVIIGAIMSTILLCFAPLASLIFEEESRPANFDVTIEGLNGDQAKVLAAAAPLGVSIFIGLSRFGAGIVLIYLTYFLIFILIFPLVAMLYIHIRRRTPRKIILFLRRFGGPADVALMSALMRAAPKGAQVALIASPGSKTTSWDPMVLIFAGFRWMRPWSNLPVYLRSSDAQWKDNVAHWISLSDVIVFDGSDLSVSMAAEWAMIKSKRAEPRTIVMSNANENFQAPIKPGEGGTAIEYRLSWLAAIRRLLIGSFILAIAGYFAFDIGGVGIALLLILVTVPTFLHRSLATCSILELQTIVSSKLSHSQQADVQT</sequence>
<dbReference type="AlphaFoldDB" id="A0A1H0BAT3"/>
<feature type="transmembrane region" description="Helical" evidence="1">
    <location>
        <begin position="152"/>
        <end position="173"/>
    </location>
</feature>